<dbReference type="Gene3D" id="1.10.472.10">
    <property type="entry name" value="Cyclin-like"/>
    <property type="match status" value="1"/>
</dbReference>
<dbReference type="OrthoDB" id="340962at2759"/>
<dbReference type="PANTHER" id="PTHR10026">
    <property type="entry name" value="CYCLIN"/>
    <property type="match status" value="1"/>
</dbReference>
<feature type="region of interest" description="Disordered" evidence="3">
    <location>
        <begin position="327"/>
        <end position="351"/>
    </location>
</feature>
<feature type="compositionally biased region" description="Basic and acidic residues" evidence="3">
    <location>
        <begin position="399"/>
        <end position="409"/>
    </location>
</feature>
<protein>
    <submittedName>
        <fullName evidence="5">Cyclin-like protein</fullName>
    </submittedName>
</protein>
<reference evidence="5" key="1">
    <citation type="journal article" date="2020" name="Stud. Mycol.">
        <title>101 Dothideomycetes genomes: a test case for predicting lifestyles and emergence of pathogens.</title>
        <authorList>
            <person name="Haridas S."/>
            <person name="Albert R."/>
            <person name="Binder M."/>
            <person name="Bloem J."/>
            <person name="Labutti K."/>
            <person name="Salamov A."/>
            <person name="Andreopoulos B."/>
            <person name="Baker S."/>
            <person name="Barry K."/>
            <person name="Bills G."/>
            <person name="Bluhm B."/>
            <person name="Cannon C."/>
            <person name="Castanera R."/>
            <person name="Culley D."/>
            <person name="Daum C."/>
            <person name="Ezra D."/>
            <person name="Gonzalez J."/>
            <person name="Henrissat B."/>
            <person name="Kuo A."/>
            <person name="Liang C."/>
            <person name="Lipzen A."/>
            <person name="Lutzoni F."/>
            <person name="Magnuson J."/>
            <person name="Mondo S."/>
            <person name="Nolan M."/>
            <person name="Ohm R."/>
            <person name="Pangilinan J."/>
            <person name="Park H.-J."/>
            <person name="Ramirez L."/>
            <person name="Alfaro M."/>
            <person name="Sun H."/>
            <person name="Tritt A."/>
            <person name="Yoshinaga Y."/>
            <person name="Zwiers L.-H."/>
            <person name="Turgeon B."/>
            <person name="Goodwin S."/>
            <person name="Spatafora J."/>
            <person name="Crous P."/>
            <person name="Grigoriev I."/>
        </authorList>
    </citation>
    <scope>NUCLEOTIDE SEQUENCE</scope>
    <source>
        <strain evidence="5">ATCC 16933</strain>
    </source>
</reference>
<feature type="region of interest" description="Disordered" evidence="3">
    <location>
        <begin position="399"/>
        <end position="447"/>
    </location>
</feature>
<accession>A0A6A6P048</accession>
<dbReference type="InterPro" id="IPR043198">
    <property type="entry name" value="Cyclin/Ssn8"/>
</dbReference>
<dbReference type="EMBL" id="MU001681">
    <property type="protein sequence ID" value="KAF2457122.1"/>
    <property type="molecule type" value="Genomic_DNA"/>
</dbReference>
<dbReference type="SMART" id="SM00385">
    <property type="entry name" value="CYCLIN"/>
    <property type="match status" value="1"/>
</dbReference>
<feature type="domain" description="Cyclin-like" evidence="4">
    <location>
        <begin position="66"/>
        <end position="148"/>
    </location>
</feature>
<evidence type="ECO:0000256" key="1">
    <source>
        <dbReference type="ARBA" id="ARBA00008638"/>
    </source>
</evidence>
<evidence type="ECO:0000256" key="2">
    <source>
        <dbReference type="ARBA" id="ARBA00023127"/>
    </source>
</evidence>
<evidence type="ECO:0000256" key="3">
    <source>
        <dbReference type="SAM" id="MobiDB-lite"/>
    </source>
</evidence>
<dbReference type="InterPro" id="IPR031658">
    <property type="entry name" value="Cyclin_C_2"/>
</dbReference>
<dbReference type="SUPFAM" id="SSF47954">
    <property type="entry name" value="Cyclin-like"/>
    <property type="match status" value="2"/>
</dbReference>
<dbReference type="InterPro" id="IPR013763">
    <property type="entry name" value="Cyclin-like_dom"/>
</dbReference>
<feature type="region of interest" description="Disordered" evidence="3">
    <location>
        <begin position="178"/>
        <end position="229"/>
    </location>
</feature>
<dbReference type="GO" id="GO:0016538">
    <property type="term" value="F:cyclin-dependent protein serine/threonine kinase regulator activity"/>
    <property type="evidence" value="ECO:0007669"/>
    <property type="project" value="InterPro"/>
</dbReference>
<dbReference type="AlphaFoldDB" id="A0A6A6P048"/>
<dbReference type="Proteomes" id="UP000799766">
    <property type="component" value="Unassembled WGS sequence"/>
</dbReference>
<evidence type="ECO:0000259" key="4">
    <source>
        <dbReference type="SMART" id="SM00385"/>
    </source>
</evidence>
<feature type="compositionally biased region" description="Low complexity" evidence="3">
    <location>
        <begin position="330"/>
        <end position="350"/>
    </location>
</feature>
<evidence type="ECO:0000313" key="6">
    <source>
        <dbReference type="Proteomes" id="UP000799766"/>
    </source>
</evidence>
<proteinExistence type="inferred from homology"/>
<gene>
    <name evidence="5" type="ORF">BDY21DRAFT_321376</name>
</gene>
<organism evidence="5 6">
    <name type="scientific">Lineolata rhizophorae</name>
    <dbReference type="NCBI Taxonomy" id="578093"/>
    <lineage>
        <taxon>Eukaryota</taxon>
        <taxon>Fungi</taxon>
        <taxon>Dikarya</taxon>
        <taxon>Ascomycota</taxon>
        <taxon>Pezizomycotina</taxon>
        <taxon>Dothideomycetes</taxon>
        <taxon>Dothideomycetes incertae sedis</taxon>
        <taxon>Lineolatales</taxon>
        <taxon>Lineolataceae</taxon>
        <taxon>Lineolata</taxon>
    </lineage>
</organism>
<keyword evidence="6" id="KW-1185">Reference proteome</keyword>
<sequence>MAEDDIYRSSTQYRLWSFSRSALHELRERTNHLAAARVRAAFPPSAPVPDCLTPSEELALVTYYCKQCLSLGSFLDFPTGVVATATQYLKRFYLTNSPMTYHPKALLPTALFLATKTENHHVPLRDFARRLPRTEPDDVLAPEFLLTQGLRFAFDVRHPHRGLKGAYLELRALADGKGVAPPRSARAGASPADLQREMRRLPPRSTKGEAAATATALADTDKDRDAAPPAALQQRLQDAYGRANESLRGPALLSDAYFHFSPAQIWLGALWAADEPLARFYVATKLPAASGAAPTRQDGGGGGAPLASTKRLVPALQACADMLAAHSDDGAGPSSSSSSSATAAAAAPGARSKDDLVRIDKKLYQCRNPDKLDLVGLNRAQKRDQAGLDGRLDENVAKRRRVEREKGEKEAEEVFGGALKGVGNGGGGEDAGGGEGTTEAEKKEMAA</sequence>
<evidence type="ECO:0000313" key="5">
    <source>
        <dbReference type="EMBL" id="KAF2457122.1"/>
    </source>
</evidence>
<feature type="compositionally biased region" description="Gly residues" evidence="3">
    <location>
        <begin position="418"/>
        <end position="436"/>
    </location>
</feature>
<dbReference type="Pfam" id="PF16899">
    <property type="entry name" value="Cyclin_C_2"/>
    <property type="match status" value="1"/>
</dbReference>
<dbReference type="CDD" id="cd20524">
    <property type="entry name" value="CYCLIN_CCNH_rpt1"/>
    <property type="match status" value="1"/>
</dbReference>
<dbReference type="GO" id="GO:0006357">
    <property type="term" value="P:regulation of transcription by RNA polymerase II"/>
    <property type="evidence" value="ECO:0007669"/>
    <property type="project" value="InterPro"/>
</dbReference>
<comment type="similarity">
    <text evidence="1">Belongs to the cyclin family. Cyclin C subfamily.</text>
</comment>
<keyword evidence="2" id="KW-0195">Cyclin</keyword>
<name>A0A6A6P048_9PEZI</name>
<feature type="compositionally biased region" description="Low complexity" evidence="3">
    <location>
        <begin position="180"/>
        <end position="192"/>
    </location>
</feature>
<dbReference type="InterPro" id="IPR036915">
    <property type="entry name" value="Cyclin-like_sf"/>
</dbReference>